<reference evidence="2" key="1">
    <citation type="submission" date="2016-10" db="EMBL/GenBank/DDBJ databases">
        <authorList>
            <person name="Varghese N."/>
            <person name="Submissions S."/>
        </authorList>
    </citation>
    <scope>NUCLEOTIDE SEQUENCE [LARGE SCALE GENOMIC DNA]</scope>
    <source>
        <strain evidence="2">IBRC-M 10403</strain>
    </source>
</reference>
<sequence length="183" mass="20084">MRGVNRYTWVDTAYDLSWTVAVSRGRTVDEVRVAYGVDQGIGLLTFGQADAERAEHLGDYGLVQFKAHGEYLVAIEPNGWVGNGAEVACVLSRPTGLFFSVYWSVNGHQLVQAVDGRITGRFDPTFIGLPAGANDLLPGWVGDDEFPLEHLRSASLAAMERRTGLSFDPVWLTEPLPTYRIPA</sequence>
<evidence type="ECO:0000313" key="1">
    <source>
        <dbReference type="EMBL" id="SDC77074.1"/>
    </source>
</evidence>
<dbReference type="AlphaFoldDB" id="A0A1G6PBX5"/>
<organism evidence="1 2">
    <name type="scientific">Actinokineospora iranica</name>
    <dbReference type="NCBI Taxonomy" id="1271860"/>
    <lineage>
        <taxon>Bacteria</taxon>
        <taxon>Bacillati</taxon>
        <taxon>Actinomycetota</taxon>
        <taxon>Actinomycetes</taxon>
        <taxon>Pseudonocardiales</taxon>
        <taxon>Pseudonocardiaceae</taxon>
        <taxon>Actinokineospora</taxon>
    </lineage>
</organism>
<evidence type="ECO:0000313" key="2">
    <source>
        <dbReference type="Proteomes" id="UP000199501"/>
    </source>
</evidence>
<dbReference type="STRING" id="1271860.SAMN05216174_104198"/>
<accession>A0A1G6PBX5</accession>
<name>A0A1G6PBX5_9PSEU</name>
<proteinExistence type="predicted"/>
<gene>
    <name evidence="1" type="ORF">SAMN05216174_104198</name>
</gene>
<dbReference type="Proteomes" id="UP000199501">
    <property type="component" value="Unassembled WGS sequence"/>
</dbReference>
<keyword evidence="2" id="KW-1185">Reference proteome</keyword>
<protein>
    <submittedName>
        <fullName evidence="1">Uncharacterized protein</fullName>
    </submittedName>
</protein>
<dbReference type="EMBL" id="FMZZ01000004">
    <property type="protein sequence ID" value="SDC77074.1"/>
    <property type="molecule type" value="Genomic_DNA"/>
</dbReference>